<gene>
    <name evidence="2" type="ORF">ES288_A11G386300v1</name>
</gene>
<reference evidence="2 3" key="1">
    <citation type="submission" date="2019-06" db="EMBL/GenBank/DDBJ databases">
        <title>WGS assembly of Gossypium darwinii.</title>
        <authorList>
            <person name="Chen Z.J."/>
            <person name="Sreedasyam A."/>
            <person name="Ando A."/>
            <person name="Song Q."/>
            <person name="De L."/>
            <person name="Hulse-Kemp A."/>
            <person name="Ding M."/>
            <person name="Ye W."/>
            <person name="Kirkbride R."/>
            <person name="Jenkins J."/>
            <person name="Plott C."/>
            <person name="Lovell J."/>
            <person name="Lin Y.-M."/>
            <person name="Vaughn R."/>
            <person name="Liu B."/>
            <person name="Li W."/>
            <person name="Simpson S."/>
            <person name="Scheffler B."/>
            <person name="Saski C."/>
            <person name="Grover C."/>
            <person name="Hu G."/>
            <person name="Conover J."/>
            <person name="Carlson J."/>
            <person name="Shu S."/>
            <person name="Boston L."/>
            <person name="Williams M."/>
            <person name="Peterson D."/>
            <person name="Mcgee K."/>
            <person name="Jones D."/>
            <person name="Wendel J."/>
            <person name="Stelly D."/>
            <person name="Grimwood J."/>
            <person name="Schmutz J."/>
        </authorList>
    </citation>
    <scope>NUCLEOTIDE SEQUENCE [LARGE SCALE GENOMIC DNA]</scope>
    <source>
        <strain evidence="2">1808015.09</strain>
    </source>
</reference>
<dbReference type="PANTHER" id="PTHR35021:SF8">
    <property type="entry name" value="FIBER PROTEIN FB17"/>
    <property type="match status" value="1"/>
</dbReference>
<feature type="region of interest" description="Disordered" evidence="1">
    <location>
        <begin position="417"/>
        <end position="444"/>
    </location>
</feature>
<name>A0A5D2ET51_GOSDA</name>
<dbReference type="AlphaFoldDB" id="A0A5D2ET51"/>
<accession>A0A5D2ET51</accession>
<organism evidence="2 3">
    <name type="scientific">Gossypium darwinii</name>
    <name type="common">Darwin's cotton</name>
    <name type="synonym">Gossypium barbadense var. darwinii</name>
    <dbReference type="NCBI Taxonomy" id="34276"/>
    <lineage>
        <taxon>Eukaryota</taxon>
        <taxon>Viridiplantae</taxon>
        <taxon>Streptophyta</taxon>
        <taxon>Embryophyta</taxon>
        <taxon>Tracheophyta</taxon>
        <taxon>Spermatophyta</taxon>
        <taxon>Magnoliopsida</taxon>
        <taxon>eudicotyledons</taxon>
        <taxon>Gunneridae</taxon>
        <taxon>Pentapetalae</taxon>
        <taxon>rosids</taxon>
        <taxon>malvids</taxon>
        <taxon>Malvales</taxon>
        <taxon>Malvaceae</taxon>
        <taxon>Malvoideae</taxon>
        <taxon>Gossypium</taxon>
    </lineage>
</organism>
<feature type="region of interest" description="Disordered" evidence="1">
    <location>
        <begin position="1"/>
        <end position="30"/>
    </location>
</feature>
<dbReference type="PANTHER" id="PTHR35021">
    <property type="match status" value="1"/>
</dbReference>
<dbReference type="EMBL" id="CM017698">
    <property type="protein sequence ID" value="TYG96856.1"/>
    <property type="molecule type" value="Genomic_DNA"/>
</dbReference>
<evidence type="ECO:0000313" key="3">
    <source>
        <dbReference type="Proteomes" id="UP000323506"/>
    </source>
</evidence>
<sequence length="709" mass="78251">MTSIVNMSSPEVIHGGLGNLPPHESAPPETNQYVKEGDIFVEDCLMPSGNMNFQGRELESYLMHSAGIGVNNSMPSASNPNPNMISAMTSIVNMSSPEVIRGGLGNFPPHENVPPETNQYVKEGDILGEDYLMPSGNMNFQGRQFESSLMLNGGIGVSNWMPSGNMNFQGRELESSLMSSAGIGVNNSMPSASNPVPNMLSAMTRIVKMSPHKVIRGGLGNFPQHESVPPETNQYVKQGDFLVEDCLMPSGNMNFQGRELESSLMSSAGIGVNNSMPSASNPVPNMKSIANRSVLKDFNEEIGDLRQHGGFTYSTGDTNFQEIETSTRAGNHDTLTHASMMNTANMPFTRHGVTPATNSMNFQGGGFSIEKLKPHMMIGVKMSIASTSSHEAISKGQANYSDQESEGLLNCNRMNDSRRSIGIKRSSEAREKGTEEQSLEPKNKKLTLEELGERDGKQINKIMTDRLNRQIEQDKKSDMELVHTKKWPLKEDVQVIRQECKKIAKTCDLNTNEAKQKLLGEAKNLETTQKAREDFGNPSTNMDHIVKNLSLYFDGQFIEAVKKKFSPDLGNGRSARSPPVHSAFIVLENQVYDQGNKQVEPEDFQGLPEELKKLRWGEIPSYLQPIASQIVKDFAKVEFRHITALVLFCAAVKEMEDFPAEKLDLDTLKKWGATLKKAKEVGFQVGFADDLLRKNLLAYFAHTQILGGS</sequence>
<evidence type="ECO:0000256" key="1">
    <source>
        <dbReference type="SAM" id="MobiDB-lite"/>
    </source>
</evidence>
<proteinExistence type="predicted"/>
<protein>
    <submittedName>
        <fullName evidence="2">Uncharacterized protein</fullName>
    </submittedName>
</protein>
<keyword evidence="3" id="KW-1185">Reference proteome</keyword>
<dbReference type="Proteomes" id="UP000323506">
    <property type="component" value="Chromosome A11"/>
</dbReference>
<evidence type="ECO:0000313" key="2">
    <source>
        <dbReference type="EMBL" id="TYG96856.1"/>
    </source>
</evidence>